<sequence length="80" mass="8992">MPAAGIAEEQVTEKPGGGAVRVGAIGTHRLSRPWVQERAWYVSSIGSRAWRYMSSLRVSAPWFDVMRRREFLAPGGFFPR</sequence>
<keyword evidence="2" id="KW-1185">Reference proteome</keyword>
<evidence type="ECO:0000313" key="1">
    <source>
        <dbReference type="EMBL" id="GGV16943.1"/>
    </source>
</evidence>
<organism evidence="1 2">
    <name type="scientific">Streptomyces filipinensis</name>
    <dbReference type="NCBI Taxonomy" id="66887"/>
    <lineage>
        <taxon>Bacteria</taxon>
        <taxon>Bacillati</taxon>
        <taxon>Actinomycetota</taxon>
        <taxon>Actinomycetes</taxon>
        <taxon>Kitasatosporales</taxon>
        <taxon>Streptomycetaceae</taxon>
        <taxon>Streptomyces</taxon>
    </lineage>
</organism>
<name>A0A918II89_9ACTN</name>
<dbReference type="AlphaFoldDB" id="A0A918II89"/>
<gene>
    <name evidence="1" type="ORF">GCM10010260_65400</name>
</gene>
<accession>A0A918II89</accession>
<dbReference type="EMBL" id="BMTD01000018">
    <property type="protein sequence ID" value="GGV16943.1"/>
    <property type="molecule type" value="Genomic_DNA"/>
</dbReference>
<evidence type="ECO:0000313" key="2">
    <source>
        <dbReference type="Proteomes" id="UP000618795"/>
    </source>
</evidence>
<proteinExistence type="predicted"/>
<comment type="caution">
    <text evidence="1">The sequence shown here is derived from an EMBL/GenBank/DDBJ whole genome shotgun (WGS) entry which is preliminary data.</text>
</comment>
<dbReference type="Proteomes" id="UP000618795">
    <property type="component" value="Unassembled WGS sequence"/>
</dbReference>
<reference evidence="1" key="1">
    <citation type="journal article" date="2014" name="Int. J. Syst. Evol. Microbiol.">
        <title>Complete genome sequence of Corynebacterium casei LMG S-19264T (=DSM 44701T), isolated from a smear-ripened cheese.</title>
        <authorList>
            <consortium name="US DOE Joint Genome Institute (JGI-PGF)"/>
            <person name="Walter F."/>
            <person name="Albersmeier A."/>
            <person name="Kalinowski J."/>
            <person name="Ruckert C."/>
        </authorList>
    </citation>
    <scope>NUCLEOTIDE SEQUENCE</scope>
    <source>
        <strain evidence="1">JCM 4369</strain>
    </source>
</reference>
<reference evidence="1" key="2">
    <citation type="submission" date="2020-09" db="EMBL/GenBank/DDBJ databases">
        <authorList>
            <person name="Sun Q."/>
            <person name="Ohkuma M."/>
        </authorList>
    </citation>
    <scope>NUCLEOTIDE SEQUENCE</scope>
    <source>
        <strain evidence="1">JCM 4369</strain>
    </source>
</reference>
<protein>
    <submittedName>
        <fullName evidence="1">Uncharacterized protein</fullName>
    </submittedName>
</protein>